<reference evidence="7 8" key="1">
    <citation type="journal article" date="2010" name="Stand. Genomic Sci.">
        <title>Complete genome sequence of Thermaerobacter marianensis type strain (7p75a).</title>
        <authorList>
            <person name="Han C."/>
            <person name="Gu W."/>
            <person name="Zhang X."/>
            <person name="Lapidus A."/>
            <person name="Nolan M."/>
            <person name="Copeland A."/>
            <person name="Lucas S."/>
            <person name="Del Rio T.G."/>
            <person name="Tice H."/>
            <person name="Cheng J.F."/>
            <person name="Tapia R."/>
            <person name="Goodwin L."/>
            <person name="Pitluck S."/>
            <person name="Pagani I."/>
            <person name="Ivanova N."/>
            <person name="Mavromatis K."/>
            <person name="Mikhailova N."/>
            <person name="Pati A."/>
            <person name="Chen A."/>
            <person name="Palaniappan K."/>
            <person name="Land M."/>
            <person name="Hauser L."/>
            <person name="Chang Y.J."/>
            <person name="Jeffries C.D."/>
            <person name="Schneider S."/>
            <person name="Rohde M."/>
            <person name="Goker M."/>
            <person name="Pukall R."/>
            <person name="Woyke T."/>
            <person name="Bristow J."/>
            <person name="Eisen J.A."/>
            <person name="Markowitz V."/>
            <person name="Hugenholtz P."/>
            <person name="Kyrpides N.C."/>
            <person name="Klenk H.P."/>
            <person name="Detter J.C."/>
        </authorList>
    </citation>
    <scope>NUCLEOTIDE SEQUENCE [LARGE SCALE GENOMIC DNA]</scope>
    <source>
        <strain evidence="8">ATCC 700841 / DSM 12885 / JCM 10246 / 7p75a</strain>
    </source>
</reference>
<dbReference type="CDD" id="cd16098">
    <property type="entry name" value="FliS"/>
    <property type="match status" value="1"/>
</dbReference>
<dbReference type="PANTHER" id="PTHR34773">
    <property type="entry name" value="FLAGELLAR SECRETION CHAPERONE FLIS"/>
    <property type="match status" value="1"/>
</dbReference>
<keyword evidence="3" id="KW-0963">Cytoplasm</keyword>
<dbReference type="InterPro" id="IPR036584">
    <property type="entry name" value="FliS_sf"/>
</dbReference>
<dbReference type="eggNOG" id="COG1516">
    <property type="taxonomic scope" value="Bacteria"/>
</dbReference>
<dbReference type="SUPFAM" id="SSF101116">
    <property type="entry name" value="Flagellar export chaperone FliS"/>
    <property type="match status" value="1"/>
</dbReference>
<feature type="region of interest" description="Disordered" evidence="6">
    <location>
        <begin position="233"/>
        <end position="263"/>
    </location>
</feature>
<dbReference type="Pfam" id="PF02561">
    <property type="entry name" value="FliS"/>
    <property type="match status" value="1"/>
</dbReference>
<dbReference type="GO" id="GO:0044780">
    <property type="term" value="P:bacterial-type flagellum assembly"/>
    <property type="evidence" value="ECO:0007669"/>
    <property type="project" value="InterPro"/>
</dbReference>
<name>E6SLP4_THEM7</name>
<feature type="region of interest" description="Disordered" evidence="6">
    <location>
        <begin position="1"/>
        <end position="90"/>
    </location>
</feature>
<dbReference type="AlphaFoldDB" id="E6SLP4"/>
<evidence type="ECO:0000256" key="1">
    <source>
        <dbReference type="ARBA" id="ARBA00004514"/>
    </source>
</evidence>
<comment type="similarity">
    <text evidence="2">Belongs to the FliS family.</text>
</comment>
<organism evidence="7 8">
    <name type="scientific">Thermaerobacter marianensis (strain ATCC 700841 / DSM 12885 / JCM 10246 / 7p75a)</name>
    <dbReference type="NCBI Taxonomy" id="644966"/>
    <lineage>
        <taxon>Bacteria</taxon>
        <taxon>Bacillati</taxon>
        <taxon>Bacillota</taxon>
        <taxon>Clostridia</taxon>
        <taxon>Eubacteriales</taxon>
        <taxon>Clostridiales Family XVII. Incertae Sedis</taxon>
        <taxon>Thermaerobacter</taxon>
    </lineage>
</organism>
<evidence type="ECO:0000256" key="5">
    <source>
        <dbReference type="ARBA" id="ARBA00023186"/>
    </source>
</evidence>
<dbReference type="Proteomes" id="UP000008915">
    <property type="component" value="Chromosome"/>
</dbReference>
<reference evidence="8" key="2">
    <citation type="journal article" date="2010" name="Stand. Genomic Sci.">
        <title>Complete genome sequence of Thermaerobacter marianensis type strain (7p75aT).</title>
        <authorList>
            <person name="Han C."/>
            <person name="Gu W."/>
            <person name="Zhang X."/>
            <person name="Lapidus A."/>
            <person name="Nolan M."/>
            <person name="Copeland A."/>
            <person name="Lucas S."/>
            <person name="Glavina Del Rio T."/>
            <person name="Tice H."/>
            <person name="Cheng J."/>
            <person name="Tapia R."/>
            <person name="Goodwin L."/>
            <person name="Pitluck S."/>
            <person name="Pagani I."/>
            <person name="Ivanova N."/>
            <person name="Mavromatis K."/>
            <person name="Mikhailova N."/>
            <person name="Pati A."/>
            <person name="Chen A."/>
            <person name="Palaniappan K."/>
            <person name="Land M."/>
            <person name="Hauser L."/>
            <person name="Chang Y."/>
            <person name="Jeffries C."/>
            <person name="Schneider S."/>
            <person name="Rohde M."/>
            <person name="Goker M."/>
            <person name="Pukall R."/>
            <person name="Woyke T."/>
            <person name="Bristow J."/>
            <person name="Eisen J."/>
            <person name="Markowitz V."/>
            <person name="Hugenholtz P."/>
            <person name="Kyrpides N."/>
            <person name="Klenk H."/>
            <person name="Detter J."/>
        </authorList>
    </citation>
    <scope>NUCLEOTIDE SEQUENCE [LARGE SCALE GENOMIC DNA]</scope>
    <source>
        <strain evidence="8">ATCC 700841 / DSM 12885 / JCM 10246 / 7p75a</strain>
    </source>
</reference>
<evidence type="ECO:0000256" key="3">
    <source>
        <dbReference type="ARBA" id="ARBA00022490"/>
    </source>
</evidence>
<dbReference type="STRING" id="644966.Tmar_0186"/>
<dbReference type="KEGG" id="tmr:Tmar_0186"/>
<keyword evidence="7" id="KW-0282">Flagellum</keyword>
<keyword evidence="4" id="KW-1005">Bacterial flagellum biogenesis</keyword>
<dbReference type="PANTHER" id="PTHR34773:SF1">
    <property type="entry name" value="FLAGELLAR SECRETION CHAPERONE FLIS"/>
    <property type="match status" value="1"/>
</dbReference>
<dbReference type="EMBL" id="CP002344">
    <property type="protein sequence ID" value="ADU50311.1"/>
    <property type="molecule type" value="Genomic_DNA"/>
</dbReference>
<dbReference type="HOGENOM" id="CLU_1057423_0_0_9"/>
<keyword evidence="7" id="KW-0966">Cell projection</keyword>
<sequence>MQPGDRSAGDAPSGAQTAEAPGGPDPNRQAPAGEVVPPHAPLRPALSGQVPTGQVPSGKDGPGGYAGGPSTAGWPSNRSSKGGFPLGMPRRAVAHPTRSYLATRVLTAPPQVLVLMLMDGVLREVARALQVDLKAPGGRERLHRALTRAQDFLRELMLALDHERGGELAARLSAIYLFCQERLIEANVKANPRLAADAVRVLVPIRDAWATLCSGGTGPAAVAGGGADVAAGAGARGGAMGPGSSGTGGETRDAPGDGLGVRP</sequence>
<gene>
    <name evidence="7" type="ordered locus">Tmar_0186</name>
</gene>
<evidence type="ECO:0000256" key="6">
    <source>
        <dbReference type="SAM" id="MobiDB-lite"/>
    </source>
</evidence>
<accession>E6SLP4</accession>
<dbReference type="InterPro" id="IPR003713">
    <property type="entry name" value="FliS"/>
</dbReference>
<keyword evidence="8" id="KW-1185">Reference proteome</keyword>
<evidence type="ECO:0000313" key="7">
    <source>
        <dbReference type="EMBL" id="ADU50311.1"/>
    </source>
</evidence>
<evidence type="ECO:0000256" key="4">
    <source>
        <dbReference type="ARBA" id="ARBA00022795"/>
    </source>
</evidence>
<dbReference type="GO" id="GO:0071973">
    <property type="term" value="P:bacterial-type flagellum-dependent cell motility"/>
    <property type="evidence" value="ECO:0007669"/>
    <property type="project" value="TreeGrafter"/>
</dbReference>
<proteinExistence type="inferred from homology"/>
<keyword evidence="7" id="KW-0969">Cilium</keyword>
<comment type="subcellular location">
    <subcellularLocation>
        <location evidence="1">Cytoplasm</location>
        <location evidence="1">Cytosol</location>
    </subcellularLocation>
</comment>
<dbReference type="Gene3D" id="1.20.120.340">
    <property type="entry name" value="Flagellar protein FliS"/>
    <property type="match status" value="1"/>
</dbReference>
<evidence type="ECO:0000313" key="8">
    <source>
        <dbReference type="Proteomes" id="UP000008915"/>
    </source>
</evidence>
<feature type="compositionally biased region" description="Gly residues" evidence="6">
    <location>
        <begin position="234"/>
        <end position="249"/>
    </location>
</feature>
<protein>
    <submittedName>
        <fullName evidence="7">Flagellar protein FliS</fullName>
    </submittedName>
</protein>
<dbReference type="NCBIfam" id="TIGR00208">
    <property type="entry name" value="fliS"/>
    <property type="match status" value="1"/>
</dbReference>
<keyword evidence="5" id="KW-0143">Chaperone</keyword>
<evidence type="ECO:0000256" key="2">
    <source>
        <dbReference type="ARBA" id="ARBA00008787"/>
    </source>
</evidence>
<dbReference type="GO" id="GO:0005829">
    <property type="term" value="C:cytosol"/>
    <property type="evidence" value="ECO:0007669"/>
    <property type="project" value="UniProtKB-SubCell"/>
</dbReference>